<name>A0ABW7JT49_9NOCA</name>
<proteinExistence type="predicted"/>
<dbReference type="EMBL" id="JBIMSO010000059">
    <property type="protein sequence ID" value="MFH5210145.1"/>
    <property type="molecule type" value="Genomic_DNA"/>
</dbReference>
<sequence>MTATLHKLTAGDGYTYYVKSVAAMDSTEKGRTSLSDYYSAKGEAPGQWIGKGLAAFDTIDCGDPVTEAQMKALYGEGLHPDADRIRRQTLADQISKGADKKAAIRAAEASTRIGARYRIYKGASKFRQTVAERFVDFNVSRGEKGLAPIPDEDRARIRTNVATEMFTAEYDRAPLDERELSGWTARNSRNRTTAVAGFDGCCSPVKSVSALWAIAPRSIAKEIEKCHEAAVADYLSFLEKVAGYTRLGADGVQQVETDGLIATAFTHRDSRAGDPDLHTHLVISNKVRARTTDGSWRWLALDARMLYKWAVCASEHYNTRLEAHLRNRLGLHFAERPSAENEKRPIREIVGVDSRLIERWSARSAAITVRTGALAKSFQADHGREPTPHEMFALSERATLETRQAKHEPRTEAEQRATWRQEAIAAVGGAQALSEMVHRAHHPNRGPSSDLDDRWISNSAQALISRVATSRATWQEAHVRAEAERIVRAANADPEHGTRIVDHLVHEALSFRRSIPRRLPDQFEEPAALRRPDGTGVYTTARSQLYTSAAVIAAEERLIAAAHQSGGHQIPDSTVAVALLEYAANNDGRSLNAGQAELVRRMATSGARLQVAIAPAGTGKTTAMKVLARAWQSEGGTIIGLAPTGAAAGVLREEIDTTTDTIDKMTHVLAQMEAAGRTGKPVQIPHWMREIDAKTLVIIDEAAMAGTENLDAAVRFVLWRGGSVRMIGDDKQKSSIAAGGVIRDIAESVGAITLTQVMRFTDPAEGNASLALRDGDPAAIAFYIDNHRVHVGDLETVKNTLYTAWSRDRGAGLDSVMMAPTRELVADLNLRARTDRVAALPDRRVGVVVALGDGLPASVGDVVLTRNNDRRLPISRTDYVRNGYRWTINRVHDDGSLDVTHLRSRRRVRLPASYVRGYVELGYASTASSAQGITADTSHTLEDGRSSREDLYVPLTRGKRRNDVYISTATDGDVHKALHPEVLNPLTAVDALAGILARSSAQVSATTAQRELDDPRGRLAHAAAAYTDAVGSAAEAAIGADALAVIDAGAETTWPGLTDSAAWPILRKHLATLAVDGRDAVADLHTAAHSPKLNRIYGALDTAADVAAVLDWRLDETGAHSSGTGPLPWQRGIPTALQQSPTWGTYLTARSELVTTLADQVRSAAGDWSLSNAPLWARPIVGEHSALLSDLAVWRAATRVDDSDRRPTGPNRYAVVESRYQRRLDARATRAIGDPNSAAALWAPLVDKLDPRIRLDPFWPVLADKLSLAKHAGIDVHALVNTCVDERPLPDELAAAALWWRMSRTLQPEVVADIESGDLTARHPDWLPALHTVVPEYSDRIIADPGFARLVAVIDSADPAEWTPTQLLTVAHEAILAAQDDDPIRADQVATAMTWRIETLLTAPGFGNEPLPVEPVDVESAPPDPADAEFGIDVADGEALPERGVVADDAYLDSLLVLEAPVAELDPFDDVVELGSDRALSTHVDEFGVDITEWAPFPDIELPYPDLSISDRISQLGADLAAAEHHVARLWSAFHTGTSEHVAATEPMVLDLAYRADAQRPYRIDALDAHERWVEADLAASAAEDAVATLRRDATTARAARDDTTAASLELDVDLQEMEAQYYRATADSARTDADAAQVALEAFAGGGGVVTRDDVEQTRLLAQELDLDVVHQARIVAERIAAQLDRAEIAGARELAAAGTLRAADATFRALAVRHERRDYAAAFAAAAASDPIRMLTDTELAASLDGIRRRLSRDDYDLIGWKRSDSVAEENDTATDNLYEQVVAITAARATAGVEAHADAALREAYAQSAELRRQFERTPAIRVGARSKLTAELASADRLREQRQREHRQAQAETIAASNPAADVGAHPSDWNRIEAQAQDADARATERAARVGAGEDEREQMRQRIIAERRAATTKLDALRAEQARREAQTATERRIEDRLRENEPRDHGYRPTPVPLSEVDPALRHEIDPGLEHEGPAPGGGASSTAGP</sequence>
<dbReference type="SUPFAM" id="SSF52540">
    <property type="entry name" value="P-loop containing nucleoside triphosphate hydrolases"/>
    <property type="match status" value="2"/>
</dbReference>
<dbReference type="Gene3D" id="2.30.30.940">
    <property type="match status" value="1"/>
</dbReference>
<dbReference type="NCBIfam" id="NF041492">
    <property type="entry name" value="MobF"/>
    <property type="match status" value="1"/>
</dbReference>
<comment type="caution">
    <text evidence="3">The sequence shown here is derived from an EMBL/GenBank/DDBJ whole genome shotgun (WGS) entry which is preliminary data.</text>
</comment>
<evidence type="ECO:0000259" key="2">
    <source>
        <dbReference type="Pfam" id="PF08751"/>
    </source>
</evidence>
<accession>A0ABW7JT49</accession>
<gene>
    <name evidence="3" type="primary">mobF</name>
    <name evidence="3" type="ORF">ACHIPZ_18350</name>
</gene>
<dbReference type="Pfam" id="PF08751">
    <property type="entry name" value="TrwC"/>
    <property type="match status" value="1"/>
</dbReference>
<evidence type="ECO:0000256" key="1">
    <source>
        <dbReference type="SAM" id="MobiDB-lite"/>
    </source>
</evidence>
<dbReference type="InterPro" id="IPR014862">
    <property type="entry name" value="TrwC"/>
</dbReference>
<dbReference type="InterPro" id="IPR027417">
    <property type="entry name" value="P-loop_NTPase"/>
</dbReference>
<reference evidence="3 4" key="1">
    <citation type="submission" date="2024-10" db="EMBL/GenBank/DDBJ databases">
        <authorList>
            <person name="Riesco R."/>
        </authorList>
    </citation>
    <scope>NUCLEOTIDE SEQUENCE [LARGE SCALE GENOMIC DNA]</scope>
    <source>
        <strain evidence="3 4">NCIMB 15449</strain>
    </source>
</reference>
<dbReference type="Gene3D" id="3.40.50.300">
    <property type="entry name" value="P-loop containing nucleotide triphosphate hydrolases"/>
    <property type="match status" value="2"/>
</dbReference>
<feature type="compositionally biased region" description="Basic and acidic residues" evidence="1">
    <location>
        <begin position="1966"/>
        <end position="1980"/>
    </location>
</feature>
<dbReference type="Pfam" id="PF13604">
    <property type="entry name" value="AAA_30"/>
    <property type="match status" value="1"/>
</dbReference>
<feature type="region of interest" description="Disordered" evidence="1">
    <location>
        <begin position="1841"/>
        <end position="1905"/>
    </location>
</feature>
<feature type="compositionally biased region" description="Basic and acidic residues" evidence="1">
    <location>
        <begin position="1884"/>
        <end position="1905"/>
    </location>
</feature>
<dbReference type="SUPFAM" id="SSF55464">
    <property type="entry name" value="Origin of replication-binding domain, RBD-like"/>
    <property type="match status" value="1"/>
</dbReference>
<organism evidence="3 4">
    <name type="scientific">Antrihabitans spumae</name>
    <dbReference type="NCBI Taxonomy" id="3373370"/>
    <lineage>
        <taxon>Bacteria</taxon>
        <taxon>Bacillati</taxon>
        <taxon>Actinomycetota</taxon>
        <taxon>Actinomycetes</taxon>
        <taxon>Mycobacteriales</taxon>
        <taxon>Nocardiaceae</taxon>
        <taxon>Antrihabitans</taxon>
    </lineage>
</organism>
<feature type="compositionally biased region" description="Basic and acidic residues" evidence="1">
    <location>
        <begin position="1921"/>
        <end position="1954"/>
    </location>
</feature>
<protein>
    <submittedName>
        <fullName evidence="3">MobF family relaxase</fullName>
    </submittedName>
</protein>
<dbReference type="RefSeq" id="WP_395115816.1">
    <property type="nucleotide sequence ID" value="NZ_JBIMSO010000059.1"/>
</dbReference>
<dbReference type="Proteomes" id="UP001609175">
    <property type="component" value="Unassembled WGS sequence"/>
</dbReference>
<feature type="region of interest" description="Disordered" evidence="1">
    <location>
        <begin position="1921"/>
        <end position="1993"/>
    </location>
</feature>
<evidence type="ECO:0000313" key="4">
    <source>
        <dbReference type="Proteomes" id="UP001609175"/>
    </source>
</evidence>
<feature type="compositionally biased region" description="Basic and acidic residues" evidence="1">
    <location>
        <begin position="1841"/>
        <end position="1853"/>
    </location>
</feature>
<evidence type="ECO:0000313" key="3">
    <source>
        <dbReference type="EMBL" id="MFH5210145.1"/>
    </source>
</evidence>
<feature type="domain" description="TrwC relaxase" evidence="2">
    <location>
        <begin position="10"/>
        <end position="424"/>
    </location>
</feature>